<evidence type="ECO:0000256" key="4">
    <source>
        <dbReference type="ARBA" id="ARBA00022574"/>
    </source>
</evidence>
<keyword evidence="4" id="KW-0853">WD repeat</keyword>
<comment type="similarity">
    <text evidence="2">Belongs to the WD repeat EDC4 family.</text>
</comment>
<dbReference type="InterPro" id="IPR036322">
    <property type="entry name" value="WD40_repeat_dom_sf"/>
</dbReference>
<keyword evidence="10" id="KW-1185">Reference proteome</keyword>
<dbReference type="Gene3D" id="6.10.140.270">
    <property type="match status" value="1"/>
</dbReference>
<dbReference type="SUPFAM" id="SSF50978">
    <property type="entry name" value="WD40 repeat-like"/>
    <property type="match status" value="1"/>
</dbReference>
<keyword evidence="6" id="KW-0175">Coiled coil</keyword>
<dbReference type="PANTHER" id="PTHR15598">
    <property type="entry name" value="ENHANCER OF MRNA-DECAPPING PROTEIN 4"/>
    <property type="match status" value="1"/>
</dbReference>
<protein>
    <submittedName>
        <fullName evidence="9 11">Enhancer of mRNA-decapping protein 4</fullName>
    </submittedName>
</protein>
<dbReference type="Proteomes" id="UP000694846">
    <property type="component" value="Unplaced"/>
</dbReference>
<evidence type="ECO:0000313" key="10">
    <source>
        <dbReference type="Proteomes" id="UP000694846"/>
    </source>
</evidence>
<dbReference type="InterPro" id="IPR044938">
    <property type="entry name" value="EDC4_C_sf"/>
</dbReference>
<evidence type="ECO:0000256" key="2">
    <source>
        <dbReference type="ARBA" id="ARBA00009639"/>
    </source>
</evidence>
<dbReference type="Pfam" id="PF16529">
    <property type="entry name" value="Ge1_WD40"/>
    <property type="match status" value="1"/>
</dbReference>
<keyword evidence="5" id="KW-0677">Repeat</keyword>
<proteinExistence type="inferred from homology"/>
<dbReference type="GO" id="GO:0031087">
    <property type="term" value="P:deadenylation-independent decapping of nuclear-transcribed mRNA"/>
    <property type="evidence" value="ECO:0007669"/>
    <property type="project" value="InterPro"/>
</dbReference>
<dbReference type="InterPro" id="IPR032401">
    <property type="entry name" value="EDC4_WD40"/>
</dbReference>
<evidence type="ECO:0000256" key="3">
    <source>
        <dbReference type="ARBA" id="ARBA00022490"/>
    </source>
</evidence>
<feature type="domain" description="Enhancer of mRNA-decapping protein 4 C-terminal" evidence="8">
    <location>
        <begin position="871"/>
        <end position="988"/>
    </location>
</feature>
<dbReference type="OrthoDB" id="21128at2759"/>
<accession>A0A2S2PZG6</accession>
<dbReference type="InterPro" id="IPR045152">
    <property type="entry name" value="EDC4-like"/>
</dbReference>
<evidence type="ECO:0000256" key="1">
    <source>
        <dbReference type="ARBA" id="ARBA00004201"/>
    </source>
</evidence>
<dbReference type="Gene3D" id="2.130.10.10">
    <property type="entry name" value="YVTN repeat-like/Quinoprotein amine dehydrogenase"/>
    <property type="match status" value="1"/>
</dbReference>
<reference evidence="11" key="2">
    <citation type="submission" date="2025-04" db="UniProtKB">
        <authorList>
            <consortium name="RefSeq"/>
        </authorList>
    </citation>
    <scope>IDENTIFICATION</scope>
    <source>
        <tissue evidence="11">Whole body</tissue>
    </source>
</reference>
<evidence type="ECO:0000313" key="9">
    <source>
        <dbReference type="EMBL" id="MBY70821.1"/>
    </source>
</evidence>
<evidence type="ECO:0000259" key="7">
    <source>
        <dbReference type="Pfam" id="PF16529"/>
    </source>
</evidence>
<evidence type="ECO:0000259" key="8">
    <source>
        <dbReference type="Pfam" id="PF21289"/>
    </source>
</evidence>
<gene>
    <name evidence="9" type="primary">edc4</name>
    <name evidence="11" type="synonym">LOC112691762</name>
    <name evidence="9" type="ORF">g.123055</name>
</gene>
<organism evidence="9">
    <name type="scientific">Sipha flava</name>
    <name type="common">yellow sugarcane aphid</name>
    <dbReference type="NCBI Taxonomy" id="143950"/>
    <lineage>
        <taxon>Eukaryota</taxon>
        <taxon>Metazoa</taxon>
        <taxon>Ecdysozoa</taxon>
        <taxon>Arthropoda</taxon>
        <taxon>Hexapoda</taxon>
        <taxon>Insecta</taxon>
        <taxon>Pterygota</taxon>
        <taxon>Neoptera</taxon>
        <taxon>Paraneoptera</taxon>
        <taxon>Hemiptera</taxon>
        <taxon>Sternorrhyncha</taxon>
        <taxon>Aphidomorpha</taxon>
        <taxon>Aphidoidea</taxon>
        <taxon>Aphididae</taxon>
        <taxon>Sipha</taxon>
    </lineage>
</organism>
<dbReference type="Gene3D" id="1.10.220.100">
    <property type="entry name" value="conserved c-terminal region of ge- 1"/>
    <property type="match status" value="1"/>
</dbReference>
<comment type="subcellular location">
    <subcellularLocation>
        <location evidence="1">Cytoplasm</location>
        <location evidence="1">P-body</location>
    </subcellularLocation>
</comment>
<name>A0A2S2PZG6_9HEMI</name>
<dbReference type="EMBL" id="GGMS01001618">
    <property type="protein sequence ID" value="MBY70821.1"/>
    <property type="molecule type" value="Transcribed_RNA"/>
</dbReference>
<dbReference type="RefSeq" id="XP_025421939.1">
    <property type="nucleotide sequence ID" value="XM_025566154.1"/>
</dbReference>
<dbReference type="AlphaFoldDB" id="A0A2S2PZG6"/>
<dbReference type="GO" id="GO:0000932">
    <property type="term" value="C:P-body"/>
    <property type="evidence" value="ECO:0007669"/>
    <property type="project" value="UniProtKB-SubCell"/>
</dbReference>
<evidence type="ECO:0000256" key="6">
    <source>
        <dbReference type="ARBA" id="ARBA00023054"/>
    </source>
</evidence>
<dbReference type="Pfam" id="PF21289">
    <property type="entry name" value="EDC4_C"/>
    <property type="match status" value="1"/>
</dbReference>
<feature type="domain" description="Enhancer of mRNA-decapping protein 4 WD40 repeat region" evidence="7">
    <location>
        <begin position="42"/>
        <end position="387"/>
    </location>
</feature>
<dbReference type="InterPro" id="IPR015943">
    <property type="entry name" value="WD40/YVTN_repeat-like_dom_sf"/>
</dbReference>
<dbReference type="InterPro" id="IPR049404">
    <property type="entry name" value="EDC4_C"/>
</dbReference>
<dbReference type="PANTHER" id="PTHR15598:SF5">
    <property type="entry name" value="ENHANCER OF MRNA-DECAPPING PROTEIN 4"/>
    <property type="match status" value="1"/>
</dbReference>
<evidence type="ECO:0000256" key="5">
    <source>
        <dbReference type="ARBA" id="ARBA00022737"/>
    </source>
</evidence>
<keyword evidence="3" id="KW-0963">Cytoplasm</keyword>
<reference evidence="9" key="1">
    <citation type="submission" date="2018-04" db="EMBL/GenBank/DDBJ databases">
        <title>Transcriptome assembly of Sipha flava.</title>
        <authorList>
            <person name="Scully E.D."/>
            <person name="Geib S.M."/>
            <person name="Palmer N.A."/>
            <person name="Koch K."/>
            <person name="Bradshaw J."/>
            <person name="Heng-Moss T."/>
            <person name="Sarath G."/>
        </authorList>
    </citation>
    <scope>NUCLEOTIDE SEQUENCE</scope>
</reference>
<evidence type="ECO:0000313" key="11">
    <source>
        <dbReference type="RefSeq" id="XP_025421939.1"/>
    </source>
</evidence>
<sequence length="1000" mass="115091">MKMEINPDREVLRFDGNDEDCTHLLKENMTTIFASSGSHKKGSSKLTLKNFVDFNWEHSYYHGQLIALHISEDYIAYGFSKPSTSEGLVRVVKRETNERVLIKGFSNIITDIKFAHLYGIIMLACIDQSGVVYVYIVKEEKYSTKQLSVIPIFQINEDPTEFFNEGFLISWCQYIPEQVNYLKELEFEPSYNGKMLAVVRGLDVEIWHIGIASNFTAGPVYAKPELNKLMDSNMLNNIKHSVIKIRMDESIIINVAFSPDASKISIALSNGSFYFYQISFINSKEPLKRIFIWKPEELFLNLRSMVFLDNHKNVVGDIELWKYIVTYSNNNEIILWSCETWKRLQKLEFIRPYISDNPMKLTVDETGRYIFLSDIDHNLLYVMEVSVDPESPKKYIKIVSVTEILLPSPMLNMIIVNTKIDHNKTHFTENCNSGDFNGLNKCTSIINLFAIQPKSIQEGLLCVSSPDMSILEQLIERRLIEPINNLYPKPLTVDVLMGSLDIPQNDPNEFQPHDGKNHILTDLSPMAVHNMVKEKLRLKGITMNSNMVLNNTNPIQNTYNMNEIRECSPSNNEVQTIFERPEEYTFQHAGAHDENFETSSNYSNDNEKEEIDCYSGDSVFNGSSISTITKPPNRSKTIVDIGFVEQINNIRLCLQDINSQLKCLSKKQDQIENKISSSLFTNKTDICRNLEPFLIDLVRNANDQSQRKLQLVLDHHFNLSHKKTSDMVKTSNSNMIDTELFTRSLVASLSPTLDTILKDLFMSTVIPKFEHACCSMFKQIDASFTERSLEYQNELKLLLNEEGNINYKLEFAFERFKTDMSNIIKHTEKKILSSQNEIKNQFSGLLQESSISNNIEANVDTEPTNQYLLLSELIERRDFVTAFEKALNASNLDLVIFVCEKVLPEELFQTPLLKTPVILSLIQQLSSDLKNNTELKQKYLDAAVSNLDYINEHYKEKVHLILIKLDQSIENFIQRYPTNNFCRKLKMLQLAVKTIISISH</sequence>